<evidence type="ECO:0000313" key="1">
    <source>
        <dbReference type="EMBL" id="AVM23084.1"/>
    </source>
</evidence>
<protein>
    <submittedName>
        <fullName evidence="1">Uncharacterized protein</fullName>
    </submittedName>
</protein>
<gene>
    <name evidence="1" type="ORF">C5695_04220</name>
</gene>
<name>A0AAD0MK29_BACPU</name>
<dbReference type="EMBL" id="CP027116">
    <property type="protein sequence ID" value="AVM23084.1"/>
    <property type="molecule type" value="Genomic_DNA"/>
</dbReference>
<dbReference type="AlphaFoldDB" id="A0AAD0MK29"/>
<reference evidence="1 2" key="1">
    <citation type="submission" date="2018-02" db="EMBL/GenBank/DDBJ databases">
        <title>The complete genome of two Bacillus pumilus strains from Cuatro Cienegas, Coahuila, Mexico.</title>
        <authorList>
            <person name="Zarza E."/>
            <person name="Alcaraz L.D."/>
            <person name="Aguilar-Salinas B."/>
            <person name="Islas A."/>
            <person name="Olmedo-Alvarez G."/>
        </authorList>
    </citation>
    <scope>NUCLEOTIDE SEQUENCE [LARGE SCALE GENOMIC DNA]</scope>
    <source>
        <strain evidence="1 2">145</strain>
    </source>
</reference>
<evidence type="ECO:0000313" key="2">
    <source>
        <dbReference type="Proteomes" id="UP000264960"/>
    </source>
</evidence>
<dbReference type="Proteomes" id="UP000264960">
    <property type="component" value="Chromosome"/>
</dbReference>
<organism evidence="1 2">
    <name type="scientific">Bacillus pumilus</name>
    <name type="common">Bacillus mesentericus</name>
    <dbReference type="NCBI Taxonomy" id="1408"/>
    <lineage>
        <taxon>Bacteria</taxon>
        <taxon>Bacillati</taxon>
        <taxon>Bacillota</taxon>
        <taxon>Bacilli</taxon>
        <taxon>Bacillales</taxon>
        <taxon>Bacillaceae</taxon>
        <taxon>Bacillus</taxon>
    </lineage>
</organism>
<sequence>MSGLRAGAHECSIRSAPVLALPRLQRFSITLKRRQRAKIKIILALCQQPETNSRNWSFLFMLLFLLSQFHCLLGDTSGSL</sequence>
<proteinExistence type="predicted"/>
<accession>A0AAD0MK29</accession>